<comment type="cofactor">
    <cofactor evidence="1 8">
        <name>heme</name>
        <dbReference type="ChEBI" id="CHEBI:30413"/>
    </cofactor>
</comment>
<dbReference type="InterPro" id="IPR001128">
    <property type="entry name" value="Cyt_P450"/>
</dbReference>
<dbReference type="Gene3D" id="1.10.630.10">
    <property type="entry name" value="Cytochrome P450"/>
    <property type="match status" value="1"/>
</dbReference>
<protein>
    <submittedName>
        <fullName evidence="11">Cytochrome monooxygenase lcsI</fullName>
    </submittedName>
</protein>
<dbReference type="GO" id="GO:0020037">
    <property type="term" value="F:heme binding"/>
    <property type="evidence" value="ECO:0007669"/>
    <property type="project" value="InterPro"/>
</dbReference>
<evidence type="ECO:0000256" key="10">
    <source>
        <dbReference type="SAM" id="Phobius"/>
    </source>
</evidence>
<evidence type="ECO:0000256" key="2">
    <source>
        <dbReference type="ARBA" id="ARBA00010617"/>
    </source>
</evidence>
<keyword evidence="7 9" id="KW-0503">Monooxygenase</keyword>
<evidence type="ECO:0000256" key="1">
    <source>
        <dbReference type="ARBA" id="ARBA00001971"/>
    </source>
</evidence>
<keyword evidence="5 9" id="KW-0560">Oxidoreductase</keyword>
<dbReference type="FunFam" id="1.10.630.10:FF:000047">
    <property type="entry name" value="Cytochrome P450 monooxygenase"/>
    <property type="match status" value="1"/>
</dbReference>
<dbReference type="GO" id="GO:0043386">
    <property type="term" value="P:mycotoxin biosynthetic process"/>
    <property type="evidence" value="ECO:0007669"/>
    <property type="project" value="UniProtKB-ARBA"/>
</dbReference>
<keyword evidence="10" id="KW-0812">Transmembrane</keyword>
<keyword evidence="3 8" id="KW-0349">Heme</keyword>
<dbReference type="PANTHER" id="PTHR24305:SF210">
    <property type="entry name" value="CYTOCHROME P450 MONOOXYGENASE ASQL-RELATED"/>
    <property type="match status" value="1"/>
</dbReference>
<dbReference type="InterPro" id="IPR002401">
    <property type="entry name" value="Cyt_P450_E_grp-I"/>
</dbReference>
<dbReference type="EMBL" id="JAPQKR010000016">
    <property type="protein sequence ID" value="KAJ5190380.1"/>
    <property type="molecule type" value="Genomic_DNA"/>
</dbReference>
<evidence type="ECO:0000256" key="6">
    <source>
        <dbReference type="ARBA" id="ARBA00023004"/>
    </source>
</evidence>
<dbReference type="PRINTS" id="PR00385">
    <property type="entry name" value="P450"/>
</dbReference>
<sequence>MALLNSSSETFGVTSLFYLGVIAPAAYLLWTVVYNLYFSPLSKYPGPRLAACANLQNLYWTSTGQYHYKIKELHDKYGDVVRTGPQVLVYRSPQAWKDIYGHRKSGAGSFLKDPRFYLGGPSGPSILNSNDADHSRSRRLLSHAFSEKALRDQESLIQSYVDMLIERLNGEVSASRETVDMSQWFNFTTFDIIGDLAFGEPFDCLRESQYHPWVQMVFVSAKVMVLQRPLAVYPFLAPIVRRLLPKRLAKMRDEHFALTNEKVHRRLETKTDRPDFMTYILRFSDDRAMSIREMEANAALLILAGSETTASLLSGFTFYTLMNPSVHKKLVDEIRGAFGTYDEIDFQRVSQLPYLNAALEESLRVYPPVPAVIPRIVPEGGAVIDGHFVPEGVSVSGAHYSTYHAESLFAEAESFIPERWLDSRDKRFESDCRTALQAFSLGPRNCLGRNLAYAEMRLIAAKFLWSFDMTLDESSANWNIQRAYNILERKPLMVKLSQAQH</sequence>
<organism evidence="11 12">
    <name type="scientific">Penicillium cinerascens</name>
    <dbReference type="NCBI Taxonomy" id="70096"/>
    <lineage>
        <taxon>Eukaryota</taxon>
        <taxon>Fungi</taxon>
        <taxon>Dikarya</taxon>
        <taxon>Ascomycota</taxon>
        <taxon>Pezizomycotina</taxon>
        <taxon>Eurotiomycetes</taxon>
        <taxon>Eurotiomycetidae</taxon>
        <taxon>Eurotiales</taxon>
        <taxon>Aspergillaceae</taxon>
        <taxon>Penicillium</taxon>
    </lineage>
</organism>
<keyword evidence="10" id="KW-1133">Transmembrane helix</keyword>
<dbReference type="InterPro" id="IPR036396">
    <property type="entry name" value="Cyt_P450_sf"/>
</dbReference>
<dbReference type="GeneID" id="83183722"/>
<gene>
    <name evidence="11" type="ORF">N7498_009365</name>
</gene>
<evidence type="ECO:0000256" key="8">
    <source>
        <dbReference type="PIRSR" id="PIRSR602401-1"/>
    </source>
</evidence>
<keyword evidence="10" id="KW-0472">Membrane</keyword>
<dbReference type="AlphaFoldDB" id="A0A9W9J8S5"/>
<keyword evidence="4 8" id="KW-0479">Metal-binding</keyword>
<reference evidence="11" key="2">
    <citation type="journal article" date="2023" name="IMA Fungus">
        <title>Comparative genomic study of the Penicillium genus elucidates a diverse pangenome and 15 lateral gene transfer events.</title>
        <authorList>
            <person name="Petersen C."/>
            <person name="Sorensen T."/>
            <person name="Nielsen M.R."/>
            <person name="Sondergaard T.E."/>
            <person name="Sorensen J.L."/>
            <person name="Fitzpatrick D.A."/>
            <person name="Frisvad J.C."/>
            <person name="Nielsen K.L."/>
        </authorList>
    </citation>
    <scope>NUCLEOTIDE SEQUENCE</scope>
    <source>
        <strain evidence="11">IBT 15544</strain>
    </source>
</reference>
<dbReference type="PRINTS" id="PR00463">
    <property type="entry name" value="EP450I"/>
</dbReference>
<comment type="similarity">
    <text evidence="2 9">Belongs to the cytochrome P450 family.</text>
</comment>
<evidence type="ECO:0000313" key="11">
    <source>
        <dbReference type="EMBL" id="KAJ5190380.1"/>
    </source>
</evidence>
<evidence type="ECO:0000256" key="7">
    <source>
        <dbReference type="ARBA" id="ARBA00023033"/>
    </source>
</evidence>
<accession>A0A9W9J8S5</accession>
<name>A0A9W9J8S5_9EURO</name>
<reference evidence="11" key="1">
    <citation type="submission" date="2022-12" db="EMBL/GenBank/DDBJ databases">
        <authorList>
            <person name="Petersen C."/>
        </authorList>
    </citation>
    <scope>NUCLEOTIDE SEQUENCE</scope>
    <source>
        <strain evidence="11">IBT 15544</strain>
    </source>
</reference>
<dbReference type="PANTHER" id="PTHR24305">
    <property type="entry name" value="CYTOCHROME P450"/>
    <property type="match status" value="1"/>
</dbReference>
<evidence type="ECO:0000256" key="9">
    <source>
        <dbReference type="RuleBase" id="RU000461"/>
    </source>
</evidence>
<dbReference type="InterPro" id="IPR017972">
    <property type="entry name" value="Cyt_P450_CS"/>
</dbReference>
<dbReference type="RefSeq" id="XP_058303320.1">
    <property type="nucleotide sequence ID" value="XM_058456421.1"/>
</dbReference>
<evidence type="ECO:0000256" key="4">
    <source>
        <dbReference type="ARBA" id="ARBA00022723"/>
    </source>
</evidence>
<feature type="binding site" description="axial binding residue" evidence="8">
    <location>
        <position position="446"/>
    </location>
    <ligand>
        <name>heme</name>
        <dbReference type="ChEBI" id="CHEBI:30413"/>
    </ligand>
    <ligandPart>
        <name>Fe</name>
        <dbReference type="ChEBI" id="CHEBI:18248"/>
    </ligandPart>
</feature>
<feature type="transmembrane region" description="Helical" evidence="10">
    <location>
        <begin position="16"/>
        <end position="38"/>
    </location>
</feature>
<evidence type="ECO:0000256" key="3">
    <source>
        <dbReference type="ARBA" id="ARBA00022617"/>
    </source>
</evidence>
<dbReference type="CDD" id="cd11058">
    <property type="entry name" value="CYP60B-like"/>
    <property type="match status" value="1"/>
</dbReference>
<dbReference type="GO" id="GO:0004497">
    <property type="term" value="F:monooxygenase activity"/>
    <property type="evidence" value="ECO:0007669"/>
    <property type="project" value="UniProtKB-KW"/>
</dbReference>
<evidence type="ECO:0000313" key="12">
    <source>
        <dbReference type="Proteomes" id="UP001150904"/>
    </source>
</evidence>
<evidence type="ECO:0000256" key="5">
    <source>
        <dbReference type="ARBA" id="ARBA00023002"/>
    </source>
</evidence>
<dbReference type="GO" id="GO:0016705">
    <property type="term" value="F:oxidoreductase activity, acting on paired donors, with incorporation or reduction of molecular oxygen"/>
    <property type="evidence" value="ECO:0007669"/>
    <property type="project" value="InterPro"/>
</dbReference>
<dbReference type="PROSITE" id="PS00086">
    <property type="entry name" value="CYTOCHROME_P450"/>
    <property type="match status" value="1"/>
</dbReference>
<dbReference type="Pfam" id="PF00067">
    <property type="entry name" value="p450"/>
    <property type="match status" value="1"/>
</dbReference>
<dbReference type="InterPro" id="IPR050121">
    <property type="entry name" value="Cytochrome_P450_monoxygenase"/>
</dbReference>
<keyword evidence="6 8" id="KW-0408">Iron</keyword>
<proteinExistence type="inferred from homology"/>
<dbReference type="GO" id="GO:0005506">
    <property type="term" value="F:iron ion binding"/>
    <property type="evidence" value="ECO:0007669"/>
    <property type="project" value="InterPro"/>
</dbReference>
<dbReference type="Proteomes" id="UP001150904">
    <property type="component" value="Unassembled WGS sequence"/>
</dbReference>
<dbReference type="SUPFAM" id="SSF48264">
    <property type="entry name" value="Cytochrome P450"/>
    <property type="match status" value="1"/>
</dbReference>
<keyword evidence="12" id="KW-1185">Reference proteome</keyword>
<comment type="caution">
    <text evidence="11">The sequence shown here is derived from an EMBL/GenBank/DDBJ whole genome shotgun (WGS) entry which is preliminary data.</text>
</comment>
<dbReference type="OrthoDB" id="1470350at2759"/>